<protein>
    <submittedName>
        <fullName evidence="2">Uncharacterized protein</fullName>
    </submittedName>
</protein>
<comment type="caution">
    <text evidence="2">The sequence shown here is derived from an EMBL/GenBank/DDBJ whole genome shotgun (WGS) entry which is preliminary data.</text>
</comment>
<dbReference type="Proteomes" id="UP000094056">
    <property type="component" value="Unassembled WGS sequence"/>
</dbReference>
<name>A0A1E3X659_9BACT</name>
<evidence type="ECO:0000313" key="2">
    <source>
        <dbReference type="EMBL" id="ODS31153.1"/>
    </source>
</evidence>
<gene>
    <name evidence="2" type="ORF">SCARUB_03724</name>
</gene>
<keyword evidence="1" id="KW-0175">Coiled coil</keyword>
<dbReference type="AlphaFoldDB" id="A0A1E3X659"/>
<sequence>MIIKPEVIRSLEREREICSLAIHHLEAKCKEFEERYRWTTEEFLQRFEDGSAGDDEDFFRWYAITQGLADWKATRNALEEVIVG</sequence>
<evidence type="ECO:0000313" key="3">
    <source>
        <dbReference type="Proteomes" id="UP000094056"/>
    </source>
</evidence>
<evidence type="ECO:0000256" key="1">
    <source>
        <dbReference type="SAM" id="Coils"/>
    </source>
</evidence>
<reference evidence="2 3" key="1">
    <citation type="submission" date="2016-07" db="EMBL/GenBank/DDBJ databases">
        <title>Draft genome of Scalindua rubra, obtained from a brine-seawater interface in the Red Sea, sheds light on salt adaptation in anammox bacteria.</title>
        <authorList>
            <person name="Speth D.R."/>
            <person name="Lagkouvardos I."/>
            <person name="Wang Y."/>
            <person name="Qian P.-Y."/>
            <person name="Dutilh B.E."/>
            <person name="Jetten M.S."/>
        </authorList>
    </citation>
    <scope>NUCLEOTIDE SEQUENCE [LARGE SCALE GENOMIC DNA]</scope>
    <source>
        <strain evidence="2">BSI-1</strain>
    </source>
</reference>
<feature type="coiled-coil region" evidence="1">
    <location>
        <begin position="8"/>
        <end position="42"/>
    </location>
</feature>
<accession>A0A1E3X659</accession>
<proteinExistence type="predicted"/>
<organism evidence="2 3">
    <name type="scientific">Candidatus Scalindua rubra</name>
    <dbReference type="NCBI Taxonomy" id="1872076"/>
    <lineage>
        <taxon>Bacteria</taxon>
        <taxon>Pseudomonadati</taxon>
        <taxon>Planctomycetota</taxon>
        <taxon>Candidatus Brocadiia</taxon>
        <taxon>Candidatus Brocadiales</taxon>
        <taxon>Candidatus Scalinduaceae</taxon>
        <taxon>Candidatus Scalindua</taxon>
    </lineage>
</organism>
<dbReference type="EMBL" id="MAYW01000139">
    <property type="protein sequence ID" value="ODS31153.1"/>
    <property type="molecule type" value="Genomic_DNA"/>
</dbReference>